<dbReference type="SUPFAM" id="SSF52266">
    <property type="entry name" value="SGNH hydrolase"/>
    <property type="match status" value="1"/>
</dbReference>
<organism evidence="4 5">
    <name type="scientific">Streptomyces zhihengii</name>
    <dbReference type="NCBI Taxonomy" id="1818004"/>
    <lineage>
        <taxon>Bacteria</taxon>
        <taxon>Bacillati</taxon>
        <taxon>Actinomycetota</taxon>
        <taxon>Actinomycetes</taxon>
        <taxon>Kitasatosporales</taxon>
        <taxon>Streptomycetaceae</taxon>
        <taxon>Streptomyces</taxon>
    </lineage>
</organism>
<dbReference type="PANTHER" id="PTHR37981:SF1">
    <property type="entry name" value="SGNH HYDROLASE-TYPE ESTERASE DOMAIN-CONTAINING PROTEIN"/>
    <property type="match status" value="1"/>
</dbReference>
<name>A0ABS2UJC3_9ACTN</name>
<evidence type="ECO:0000313" key="4">
    <source>
        <dbReference type="EMBL" id="MBM9617653.1"/>
    </source>
</evidence>
<dbReference type="CDD" id="cd01823">
    <property type="entry name" value="SEST_like"/>
    <property type="match status" value="1"/>
</dbReference>
<evidence type="ECO:0000259" key="3">
    <source>
        <dbReference type="Pfam" id="PF13472"/>
    </source>
</evidence>
<keyword evidence="2" id="KW-0812">Transmembrane</keyword>
<keyword evidence="4" id="KW-0378">Hydrolase</keyword>
<feature type="region of interest" description="Disordered" evidence="1">
    <location>
        <begin position="1"/>
        <end position="53"/>
    </location>
</feature>
<dbReference type="GO" id="GO:0016787">
    <property type="term" value="F:hydrolase activity"/>
    <property type="evidence" value="ECO:0007669"/>
    <property type="project" value="UniProtKB-KW"/>
</dbReference>
<dbReference type="Pfam" id="PF13472">
    <property type="entry name" value="Lipase_GDSL_2"/>
    <property type="match status" value="1"/>
</dbReference>
<keyword evidence="5" id="KW-1185">Reference proteome</keyword>
<dbReference type="PANTHER" id="PTHR37981">
    <property type="entry name" value="LIPASE 2"/>
    <property type="match status" value="1"/>
</dbReference>
<dbReference type="Proteomes" id="UP000664109">
    <property type="component" value="Unassembled WGS sequence"/>
</dbReference>
<accession>A0ABS2UJC3</accession>
<feature type="compositionally biased region" description="Low complexity" evidence="1">
    <location>
        <begin position="1"/>
        <end position="45"/>
    </location>
</feature>
<proteinExistence type="predicted"/>
<evidence type="ECO:0000256" key="1">
    <source>
        <dbReference type="SAM" id="MobiDB-lite"/>
    </source>
</evidence>
<dbReference type="Gene3D" id="3.40.50.1110">
    <property type="entry name" value="SGNH hydrolase"/>
    <property type="match status" value="1"/>
</dbReference>
<dbReference type="RefSeq" id="WP_205372008.1">
    <property type="nucleotide sequence ID" value="NZ_JAFEJA010000001.1"/>
</dbReference>
<dbReference type="EMBL" id="JAFEJA010000001">
    <property type="protein sequence ID" value="MBM9617653.1"/>
    <property type="molecule type" value="Genomic_DNA"/>
</dbReference>
<feature type="domain" description="SGNH hydrolase-type esterase" evidence="3">
    <location>
        <begin position="93"/>
        <end position="329"/>
    </location>
</feature>
<protein>
    <submittedName>
        <fullName evidence="4">SGNH/GDSL hydrolase family protein</fullName>
    </submittedName>
</protein>
<gene>
    <name evidence="4" type="ORF">JE024_02660</name>
</gene>
<comment type="caution">
    <text evidence="4">The sequence shown here is derived from an EMBL/GenBank/DDBJ whole genome shotgun (WGS) entry which is preliminary data.</text>
</comment>
<evidence type="ECO:0000313" key="5">
    <source>
        <dbReference type="Proteomes" id="UP000664109"/>
    </source>
</evidence>
<evidence type="ECO:0000256" key="2">
    <source>
        <dbReference type="SAM" id="Phobius"/>
    </source>
</evidence>
<dbReference type="InterPro" id="IPR036514">
    <property type="entry name" value="SGNH_hydro_sf"/>
</dbReference>
<keyword evidence="2" id="KW-0472">Membrane</keyword>
<dbReference type="InterPro" id="IPR013830">
    <property type="entry name" value="SGNH_hydro"/>
</dbReference>
<feature type="transmembrane region" description="Helical" evidence="2">
    <location>
        <begin position="60"/>
        <end position="84"/>
    </location>
</feature>
<reference evidence="4 5" key="1">
    <citation type="journal article" date="2016" name="Arch. Microbiol.">
        <title>Streptomyces zhihengii sp. nov., isolated from rhizospheric soil of Psammosilene tunicoides.</title>
        <authorList>
            <person name="Huang M.J."/>
            <person name="Fei J.J."/>
            <person name="Salam N."/>
            <person name="Kim C.J."/>
            <person name="Hozzein W.N."/>
            <person name="Xiao M."/>
            <person name="Huang H.Q."/>
            <person name="Li W.J."/>
        </authorList>
    </citation>
    <scope>NUCLEOTIDE SEQUENCE [LARGE SCALE GENOMIC DNA]</scope>
    <source>
        <strain evidence="4 5">YIM T102</strain>
    </source>
</reference>
<sequence>MRTPRTPRTPKAAPAPSAPSSPNTLTAPGTPTSPNTPNTPKALTAPKPPTAPRPRARLRALLAVSALCAAAFAAPGATATAAAADRTPLHYVALGDSFAAAPLVRPADPADPACVRSLAGYPRVAASLLGATLTDVSCSGATAEHLSARQHPGTAPQYDALTEDTDLVSITLGGNDTALFNLATGCVNLLPKPLGRSCAATHTAGGKDTYADAVDAWAPEFAAVLDTVARRAPHARIFVVGYGAYFRPGGCFPVQPFWAQDADYVQRTVDRLGTVLRTVAERHGATFVDTAAPGAGHDSCAAPADRWIEGAVSTRDAFPLHPNAAGSRAYGTALATAVHTSSTLRDRAAHSR</sequence>
<keyword evidence="2" id="KW-1133">Transmembrane helix</keyword>
<dbReference type="InterPro" id="IPR037460">
    <property type="entry name" value="SEST-like"/>
</dbReference>